<dbReference type="PIRSF" id="PIRSF039012">
    <property type="entry name" value="ASP"/>
    <property type="match status" value="1"/>
</dbReference>
<dbReference type="RefSeq" id="WP_066449674.1">
    <property type="nucleotide sequence ID" value="NZ_JANKBF010000007.1"/>
</dbReference>
<dbReference type="Gene3D" id="3.40.630.10">
    <property type="entry name" value="Zn peptidases"/>
    <property type="match status" value="1"/>
</dbReference>
<accession>A0A4R3YQY0</accession>
<keyword evidence="7" id="KW-1185">Reference proteome</keyword>
<evidence type="ECO:0000256" key="4">
    <source>
        <dbReference type="ARBA" id="ARBA00022833"/>
    </source>
</evidence>
<evidence type="ECO:0000313" key="7">
    <source>
        <dbReference type="Proteomes" id="UP000295515"/>
    </source>
</evidence>
<evidence type="ECO:0000256" key="3">
    <source>
        <dbReference type="ARBA" id="ARBA00022801"/>
    </source>
</evidence>
<proteinExistence type="predicted"/>
<dbReference type="InterPro" id="IPR043795">
    <property type="entry name" value="N-alpha-Ac-DABA-like"/>
</dbReference>
<name>A0A4R3YQY0_9FIRM</name>
<evidence type="ECO:0000313" key="6">
    <source>
        <dbReference type="EMBL" id="TCV95345.1"/>
    </source>
</evidence>
<evidence type="ECO:0000256" key="2">
    <source>
        <dbReference type="ARBA" id="ARBA00022723"/>
    </source>
</evidence>
<organism evidence="6 7">
    <name type="scientific">Longibaculum muris</name>
    <dbReference type="NCBI Taxonomy" id="1796628"/>
    <lineage>
        <taxon>Bacteria</taxon>
        <taxon>Bacillati</taxon>
        <taxon>Bacillota</taxon>
        <taxon>Erysipelotrichia</taxon>
        <taxon>Erysipelotrichales</taxon>
        <taxon>Coprobacillaceae</taxon>
        <taxon>Longibaculum</taxon>
    </lineage>
</organism>
<dbReference type="GO" id="GO:0046872">
    <property type="term" value="F:metal ion binding"/>
    <property type="evidence" value="ECO:0007669"/>
    <property type="project" value="UniProtKB-KW"/>
</dbReference>
<evidence type="ECO:0000256" key="1">
    <source>
        <dbReference type="ARBA" id="ARBA00001947"/>
    </source>
</evidence>
<protein>
    <recommendedName>
        <fullName evidence="5">Succinylglutamate desuccinylase/Aspartoacylase catalytic domain-containing protein</fullName>
    </recommendedName>
</protein>
<dbReference type="SUPFAM" id="SSF53187">
    <property type="entry name" value="Zn-dependent exopeptidases"/>
    <property type="match status" value="1"/>
</dbReference>
<dbReference type="EMBL" id="SMCQ01000017">
    <property type="protein sequence ID" value="TCV95345.1"/>
    <property type="molecule type" value="Genomic_DNA"/>
</dbReference>
<evidence type="ECO:0000259" key="5">
    <source>
        <dbReference type="Pfam" id="PF24827"/>
    </source>
</evidence>
<keyword evidence="2" id="KW-0479">Metal-binding</keyword>
<dbReference type="Proteomes" id="UP000295515">
    <property type="component" value="Unassembled WGS sequence"/>
</dbReference>
<comment type="cofactor">
    <cofactor evidence="1">
        <name>Zn(2+)</name>
        <dbReference type="ChEBI" id="CHEBI:29105"/>
    </cofactor>
</comment>
<dbReference type="InterPro" id="IPR053138">
    <property type="entry name" value="N-alpha-Ac-DABA_deacetylase"/>
</dbReference>
<dbReference type="InterPro" id="IPR055438">
    <property type="entry name" value="AstE_AspA_cat"/>
</dbReference>
<comment type="caution">
    <text evidence="6">The sequence shown here is derived from an EMBL/GenBank/DDBJ whole genome shotgun (WGS) entry which is preliminary data.</text>
</comment>
<dbReference type="PANTHER" id="PTHR37326:SF1">
    <property type="entry name" value="BLL3975 PROTEIN"/>
    <property type="match status" value="1"/>
</dbReference>
<reference evidence="6 7" key="1">
    <citation type="submission" date="2019-03" db="EMBL/GenBank/DDBJ databases">
        <title>Genomic Encyclopedia of Type Strains, Phase IV (KMG-IV): sequencing the most valuable type-strain genomes for metagenomic binning, comparative biology and taxonomic classification.</title>
        <authorList>
            <person name="Goeker M."/>
        </authorList>
    </citation>
    <scope>NUCLEOTIDE SEQUENCE [LARGE SCALE GENOMIC DNA]</scope>
    <source>
        <strain evidence="6 7">DSM 29487</strain>
    </source>
</reference>
<feature type="domain" description="Succinylglutamate desuccinylase/Aspartoacylase catalytic" evidence="5">
    <location>
        <begin position="37"/>
        <end position="207"/>
    </location>
</feature>
<keyword evidence="4" id="KW-0862">Zinc</keyword>
<dbReference type="AlphaFoldDB" id="A0A4R3YQY0"/>
<dbReference type="PANTHER" id="PTHR37326">
    <property type="entry name" value="BLL3975 PROTEIN"/>
    <property type="match status" value="1"/>
</dbReference>
<dbReference type="GO" id="GO:0016788">
    <property type="term" value="F:hydrolase activity, acting on ester bonds"/>
    <property type="evidence" value="ECO:0007669"/>
    <property type="project" value="InterPro"/>
</dbReference>
<dbReference type="GO" id="GO:0016811">
    <property type="term" value="F:hydrolase activity, acting on carbon-nitrogen (but not peptide) bonds, in linear amides"/>
    <property type="evidence" value="ECO:0007669"/>
    <property type="project" value="InterPro"/>
</dbReference>
<sequence length="311" mass="35409">MNILDITISQGEKKQVYIKPDVDEYEIPTTIICGKEPGKTLLITAQIHSCEYPATPATIRLAQDLDPQKVKGQIIIMHCVNVNGFYQHVSGVIPEDHFNLNSHYPGKKDGTVGERIAYFFVEKVFPHIDFIIDMHSGGIRETLTPCLFYPVVMAKESLEVASALSIPYLIASHATTGEYSYAATYFHIPGLLLERGFGGRCEEEWIQDDYIDLRLALNKMGMYEYEHTVDVQQFNSVDTIYLTSHQKGLWYPQIKAGQHIKKNQLLGCVKDFFDQVIENYYAKDDGIVFYYTHCLAVREGYPLVAYGKNRD</sequence>
<keyword evidence="3" id="KW-0378">Hydrolase</keyword>
<dbReference type="GeneID" id="98915985"/>
<gene>
    <name evidence="6" type="ORF">EDD60_1175</name>
</gene>
<dbReference type="Pfam" id="PF24827">
    <property type="entry name" value="AstE_AspA_cat"/>
    <property type="match status" value="1"/>
</dbReference>